<sequence length="191" mass="20258">MIALTSVLALLVGSLSLALSLAVALRVKKLLDPLTEEGVLSRGRRDSGPEPGEAVPAMPAVADFRGEEVELPVGGHAPWILTFQAVDCNGCKQQLPAYKKFLRNAGVERDRVFSVVMGAPEGVAFYAEELGDLSRVIPQSGITSELVETLGVSVFPTYAVVEGDRVVHAVQSSARLATTAPRFLSRTMAIG</sequence>
<organism evidence="1 2">
    <name type="scientific">Streptomyces fragilis</name>
    <dbReference type="NCBI Taxonomy" id="67301"/>
    <lineage>
        <taxon>Bacteria</taxon>
        <taxon>Bacillati</taxon>
        <taxon>Actinomycetota</taxon>
        <taxon>Actinomycetes</taxon>
        <taxon>Kitasatosporales</taxon>
        <taxon>Streptomycetaceae</taxon>
        <taxon>Streptomyces</taxon>
    </lineage>
</organism>
<dbReference type="InterPro" id="IPR036249">
    <property type="entry name" value="Thioredoxin-like_sf"/>
</dbReference>
<reference evidence="1 2" key="1">
    <citation type="submission" date="2024-06" db="EMBL/GenBank/DDBJ databases">
        <title>The Natural Products Discovery Center: Release of the First 8490 Sequenced Strains for Exploring Actinobacteria Biosynthetic Diversity.</title>
        <authorList>
            <person name="Kalkreuter E."/>
            <person name="Kautsar S.A."/>
            <person name="Yang D."/>
            <person name="Bader C.D."/>
            <person name="Teijaro C.N."/>
            <person name="Fluegel L."/>
            <person name="Davis C.M."/>
            <person name="Simpson J.R."/>
            <person name="Lauterbach L."/>
            <person name="Steele A.D."/>
            <person name="Gui C."/>
            <person name="Meng S."/>
            <person name="Li G."/>
            <person name="Viehrig K."/>
            <person name="Ye F."/>
            <person name="Su P."/>
            <person name="Kiefer A.F."/>
            <person name="Nichols A."/>
            <person name="Cepeda A.J."/>
            <person name="Yan W."/>
            <person name="Fan B."/>
            <person name="Jiang Y."/>
            <person name="Adhikari A."/>
            <person name="Zheng C.-J."/>
            <person name="Schuster L."/>
            <person name="Cowan T.M."/>
            <person name="Smanski M.J."/>
            <person name="Chevrette M.G."/>
            <person name="De Carvalho L.P.S."/>
            <person name="Shen B."/>
        </authorList>
    </citation>
    <scope>NUCLEOTIDE SEQUENCE [LARGE SCALE GENOMIC DNA]</scope>
    <source>
        <strain evidence="1 2">NPDC038104</strain>
    </source>
</reference>
<dbReference type="Proteomes" id="UP001550850">
    <property type="component" value="Unassembled WGS sequence"/>
</dbReference>
<dbReference type="EMBL" id="JBEZUR010000004">
    <property type="protein sequence ID" value="MEU3553551.1"/>
    <property type="molecule type" value="Genomic_DNA"/>
</dbReference>
<evidence type="ECO:0000313" key="2">
    <source>
        <dbReference type="Proteomes" id="UP001550850"/>
    </source>
</evidence>
<name>A0ABV2YDB6_9ACTN</name>
<dbReference type="Gene3D" id="3.40.30.10">
    <property type="entry name" value="Glutaredoxin"/>
    <property type="match status" value="1"/>
</dbReference>
<evidence type="ECO:0000313" key="1">
    <source>
        <dbReference type="EMBL" id="MEU3553551.1"/>
    </source>
</evidence>
<gene>
    <name evidence="1" type="ORF">AB0E65_04835</name>
</gene>
<proteinExistence type="predicted"/>
<dbReference type="SUPFAM" id="SSF52833">
    <property type="entry name" value="Thioredoxin-like"/>
    <property type="match status" value="1"/>
</dbReference>
<comment type="caution">
    <text evidence="1">The sequence shown here is derived from an EMBL/GenBank/DDBJ whole genome shotgun (WGS) entry which is preliminary data.</text>
</comment>
<dbReference type="RefSeq" id="WP_159105507.1">
    <property type="nucleotide sequence ID" value="NZ_BEVZ01000001.1"/>
</dbReference>
<keyword evidence="2" id="KW-1185">Reference proteome</keyword>
<accession>A0ABV2YDB6</accession>
<protein>
    <recommendedName>
        <fullName evidence="3">Thioredoxin domain-containing protein</fullName>
    </recommendedName>
</protein>
<evidence type="ECO:0008006" key="3">
    <source>
        <dbReference type="Google" id="ProtNLM"/>
    </source>
</evidence>